<dbReference type="Gene3D" id="3.50.50.60">
    <property type="entry name" value="FAD/NAD(P)-binding domain"/>
    <property type="match status" value="3"/>
</dbReference>
<dbReference type="SUPFAM" id="SSF51905">
    <property type="entry name" value="FAD/NAD(P)-binding domain"/>
    <property type="match status" value="1"/>
</dbReference>
<dbReference type="InterPro" id="IPR036188">
    <property type="entry name" value="FAD/NAD-bd_sf"/>
</dbReference>
<comment type="caution">
    <text evidence="7">The sequence shown here is derived from an EMBL/GenBank/DDBJ whole genome shotgun (WGS) entry which is preliminary data.</text>
</comment>
<reference evidence="7 8" key="1">
    <citation type="submission" date="2020-04" db="EMBL/GenBank/DDBJ databases">
        <title>Azohydromonas sp. isolated from soil.</title>
        <authorList>
            <person name="Dahal R.H."/>
        </authorList>
    </citation>
    <scope>NUCLEOTIDE SEQUENCE [LARGE SCALE GENOMIC DNA]</scope>
    <source>
        <strain evidence="7 8">G-1-1-14</strain>
    </source>
</reference>
<evidence type="ECO:0000256" key="2">
    <source>
        <dbReference type="ARBA" id="ARBA00022630"/>
    </source>
</evidence>
<dbReference type="Gene3D" id="3.90.700.10">
    <property type="entry name" value="Succinate dehydrogenase/fumarate reductase flavoprotein, catalytic domain"/>
    <property type="match status" value="1"/>
</dbReference>
<keyword evidence="3" id="KW-0274">FAD</keyword>
<organism evidence="7 8">
    <name type="scientific">Azohydromonas caseinilytica</name>
    <dbReference type="NCBI Taxonomy" id="2728836"/>
    <lineage>
        <taxon>Bacteria</taxon>
        <taxon>Pseudomonadati</taxon>
        <taxon>Pseudomonadota</taxon>
        <taxon>Betaproteobacteria</taxon>
        <taxon>Burkholderiales</taxon>
        <taxon>Sphaerotilaceae</taxon>
        <taxon>Azohydromonas</taxon>
    </lineage>
</organism>
<dbReference type="AlphaFoldDB" id="A0A848FE97"/>
<dbReference type="PANTHER" id="PTHR43400:SF10">
    <property type="entry name" value="3-OXOSTEROID 1-DEHYDROGENASE"/>
    <property type="match status" value="1"/>
</dbReference>
<evidence type="ECO:0000256" key="1">
    <source>
        <dbReference type="ARBA" id="ARBA00001974"/>
    </source>
</evidence>
<evidence type="ECO:0000256" key="5">
    <source>
        <dbReference type="SAM" id="MobiDB-lite"/>
    </source>
</evidence>
<protein>
    <submittedName>
        <fullName evidence="7">FAD-binding protein</fullName>
    </submittedName>
</protein>
<comment type="cofactor">
    <cofactor evidence="1">
        <name>FAD</name>
        <dbReference type="ChEBI" id="CHEBI:57692"/>
    </cofactor>
</comment>
<dbReference type="Pfam" id="PF00890">
    <property type="entry name" value="FAD_binding_2"/>
    <property type="match status" value="1"/>
</dbReference>
<proteinExistence type="predicted"/>
<dbReference type="GO" id="GO:0008202">
    <property type="term" value="P:steroid metabolic process"/>
    <property type="evidence" value="ECO:0007669"/>
    <property type="project" value="UniProtKB-ARBA"/>
</dbReference>
<dbReference type="GO" id="GO:0016491">
    <property type="term" value="F:oxidoreductase activity"/>
    <property type="evidence" value="ECO:0007669"/>
    <property type="project" value="UniProtKB-KW"/>
</dbReference>
<feature type="domain" description="FAD-dependent oxidoreductase 2 FAD-binding" evidence="6">
    <location>
        <begin position="49"/>
        <end position="541"/>
    </location>
</feature>
<evidence type="ECO:0000256" key="3">
    <source>
        <dbReference type="ARBA" id="ARBA00022827"/>
    </source>
</evidence>
<dbReference type="Proteomes" id="UP000574067">
    <property type="component" value="Unassembled WGS sequence"/>
</dbReference>
<dbReference type="NCBIfam" id="NF005511">
    <property type="entry name" value="PRK07121.1-4"/>
    <property type="match status" value="1"/>
</dbReference>
<keyword evidence="2" id="KW-0285">Flavoprotein</keyword>
<evidence type="ECO:0000256" key="4">
    <source>
        <dbReference type="ARBA" id="ARBA00023002"/>
    </source>
</evidence>
<evidence type="ECO:0000259" key="6">
    <source>
        <dbReference type="Pfam" id="PF00890"/>
    </source>
</evidence>
<keyword evidence="8" id="KW-1185">Reference proteome</keyword>
<feature type="region of interest" description="Disordered" evidence="5">
    <location>
        <begin position="1"/>
        <end position="26"/>
    </location>
</feature>
<dbReference type="InterPro" id="IPR027477">
    <property type="entry name" value="Succ_DH/fumarate_Rdtase_cat_sf"/>
</dbReference>
<accession>A0A848FE97</accession>
<dbReference type="InterPro" id="IPR050315">
    <property type="entry name" value="FAD-oxidoreductase_2"/>
</dbReference>
<gene>
    <name evidence="7" type="ORF">HHL10_17030</name>
</gene>
<dbReference type="SUPFAM" id="SSF56425">
    <property type="entry name" value="Succinate dehydrogenase/fumarate reductase flavoprotein, catalytic domain"/>
    <property type="match status" value="1"/>
</dbReference>
<name>A0A848FE97_9BURK</name>
<evidence type="ECO:0000313" key="8">
    <source>
        <dbReference type="Proteomes" id="UP000574067"/>
    </source>
</evidence>
<keyword evidence="4" id="KW-0560">Oxidoreductase</keyword>
<evidence type="ECO:0000313" key="7">
    <source>
        <dbReference type="EMBL" id="NML16689.1"/>
    </source>
</evidence>
<dbReference type="EMBL" id="JABBFW010000012">
    <property type="protein sequence ID" value="NML16689.1"/>
    <property type="molecule type" value="Genomic_DNA"/>
</dbReference>
<dbReference type="PANTHER" id="PTHR43400">
    <property type="entry name" value="FUMARATE REDUCTASE"/>
    <property type="match status" value="1"/>
</dbReference>
<sequence length="572" mass="60895">MSGPAAGALRTRAQDARPRARRTSTVTPVHEALEVDDASQLSWDDEAEVVVVGWGAAGACAAIEARSAGARVLVIDRFGGGGASKLSGGVVYAGGGTPFQQQAGFQDSPQAMFDYLRHETQGVVSDTTLWRFCESSVDHLQWLQAQGVRFDAAMPDFKTSYPPEGKFLYHSGNEVVAAYAGTLPPAPRGHRAVSRGQSGAALYAALQAATLRCGVHALTQGAVRRLVRQRSPDGGSGRVLGVEVWQLPPQHPGTRRHAELDALVERWRTFRPQKAAAARREAADIEQAIAQPRLVRASRAVVLSTGGFIYNPELVAEHAPQFRRGWPIGGAGCDGSGLRLGQSVGAAAQDLSNVSAWRFITPPSVWPRGIVVNAQGERFCNEQVYGATLGHEMVAHQGGRAWLVLDARLRRQAIRECLFGPLWAFQRLPALGAMLLAGRKGRTPEALAQAIGADPARLRRSIDRYNATAQSQTGDALGKSPDMCQALDQAPYWALDISIGSRLFPLATLSLGGLRVNEADGHVVDGQGRDIPGLFAAGRTAIGLPSCRYVSGLSLADCVFSGRRAGRAAAGE</sequence>
<dbReference type="InterPro" id="IPR003953">
    <property type="entry name" value="FAD-dep_OxRdtase_2_FAD-bd"/>
</dbReference>
<dbReference type="RefSeq" id="WP_169161595.1">
    <property type="nucleotide sequence ID" value="NZ_JABBFW010000012.1"/>
</dbReference>